<dbReference type="AlphaFoldDB" id="I4AMT5"/>
<evidence type="ECO:0000259" key="12">
    <source>
        <dbReference type="Pfam" id="PF02767"/>
    </source>
</evidence>
<dbReference type="OrthoDB" id="8421503at2"/>
<evidence type="ECO:0000313" key="14">
    <source>
        <dbReference type="EMBL" id="AFM05270.1"/>
    </source>
</evidence>
<keyword evidence="8 10" id="KW-0239">DNA-directed DNA polymerase</keyword>
<dbReference type="GO" id="GO:0008408">
    <property type="term" value="F:3'-5' exonuclease activity"/>
    <property type="evidence" value="ECO:0007669"/>
    <property type="project" value="InterPro"/>
</dbReference>
<evidence type="ECO:0000256" key="3">
    <source>
        <dbReference type="ARBA" id="ARBA00021035"/>
    </source>
</evidence>
<keyword evidence="7 10" id="KW-0235">DNA replication</keyword>
<accession>I4AMT5</accession>
<comment type="function">
    <text evidence="10">Confers DNA tethering and processivity to DNA polymerases and other proteins. Acts as a clamp, forming a ring around DNA (a reaction catalyzed by the clamp-loading complex) which diffuses in an ATP-independent manner freely and bidirectionally along dsDNA. Initially characterized for its ability to contact the catalytic subunit of DNA polymerase III (Pol III), a complex, multichain enzyme responsible for most of the replicative synthesis in bacteria; Pol III exhibits 3'-5' exonuclease proofreading activity. The beta chain is required for initiation of replication as well as for processivity of DNA replication.</text>
</comment>
<feature type="domain" description="DNA polymerase III beta sliding clamp C-terminal" evidence="13">
    <location>
        <begin position="246"/>
        <end position="367"/>
    </location>
</feature>
<dbReference type="KEGG" id="fli:Fleli_2921"/>
<dbReference type="SUPFAM" id="SSF55979">
    <property type="entry name" value="DNA clamp"/>
    <property type="match status" value="3"/>
</dbReference>
<evidence type="ECO:0000259" key="13">
    <source>
        <dbReference type="Pfam" id="PF02768"/>
    </source>
</evidence>
<dbReference type="EMBL" id="CP003345">
    <property type="protein sequence ID" value="AFM05270.1"/>
    <property type="molecule type" value="Genomic_DNA"/>
</dbReference>
<evidence type="ECO:0000256" key="9">
    <source>
        <dbReference type="ARBA" id="ARBA00023125"/>
    </source>
</evidence>
<evidence type="ECO:0000256" key="2">
    <source>
        <dbReference type="ARBA" id="ARBA00010752"/>
    </source>
</evidence>
<name>I4AMT5_BERLS</name>
<dbReference type="GO" id="GO:0003677">
    <property type="term" value="F:DNA binding"/>
    <property type="evidence" value="ECO:0007669"/>
    <property type="project" value="UniProtKB-UniRule"/>
</dbReference>
<keyword evidence="6 10" id="KW-0548">Nucleotidyltransferase</keyword>
<dbReference type="GO" id="GO:0003887">
    <property type="term" value="F:DNA-directed DNA polymerase activity"/>
    <property type="evidence" value="ECO:0007669"/>
    <property type="project" value="UniProtKB-UniRule"/>
</dbReference>
<evidence type="ECO:0000259" key="11">
    <source>
        <dbReference type="Pfam" id="PF00712"/>
    </source>
</evidence>
<dbReference type="InterPro" id="IPR001001">
    <property type="entry name" value="DNA_polIII_beta"/>
</dbReference>
<dbReference type="HOGENOM" id="CLU_038149_4_1_10"/>
<evidence type="ECO:0000256" key="7">
    <source>
        <dbReference type="ARBA" id="ARBA00022705"/>
    </source>
</evidence>
<dbReference type="PATRIC" id="fig|880071.3.peg.2915"/>
<dbReference type="Gene3D" id="3.70.10.10">
    <property type="match status" value="1"/>
</dbReference>
<dbReference type="PANTHER" id="PTHR30478">
    <property type="entry name" value="DNA POLYMERASE III SUBUNIT BETA"/>
    <property type="match status" value="1"/>
</dbReference>
<keyword evidence="15" id="KW-1185">Reference proteome</keyword>
<dbReference type="RefSeq" id="WP_014798704.1">
    <property type="nucleotide sequence ID" value="NC_018018.1"/>
</dbReference>
<keyword evidence="4 10" id="KW-0963">Cytoplasm</keyword>
<dbReference type="PANTHER" id="PTHR30478:SF0">
    <property type="entry name" value="BETA SLIDING CLAMP"/>
    <property type="match status" value="1"/>
</dbReference>
<dbReference type="GO" id="GO:0005737">
    <property type="term" value="C:cytoplasm"/>
    <property type="evidence" value="ECO:0007669"/>
    <property type="project" value="UniProtKB-SubCell"/>
</dbReference>
<dbReference type="GO" id="GO:0009360">
    <property type="term" value="C:DNA polymerase III complex"/>
    <property type="evidence" value="ECO:0007669"/>
    <property type="project" value="InterPro"/>
</dbReference>
<evidence type="ECO:0000256" key="1">
    <source>
        <dbReference type="ARBA" id="ARBA00004496"/>
    </source>
</evidence>
<proteinExistence type="inferred from homology"/>
<evidence type="ECO:0000256" key="10">
    <source>
        <dbReference type="PIRNR" id="PIRNR000804"/>
    </source>
</evidence>
<dbReference type="STRING" id="880071.Fleli_2921"/>
<dbReference type="Pfam" id="PF02768">
    <property type="entry name" value="DNA_pol3_beta_3"/>
    <property type="match status" value="1"/>
</dbReference>
<keyword evidence="9" id="KW-0238">DNA-binding</keyword>
<gene>
    <name evidence="14" type="ordered locus">Fleli_2921</name>
</gene>
<dbReference type="InterPro" id="IPR022634">
    <property type="entry name" value="DNA_polIII_beta_N"/>
</dbReference>
<sequence length="374" mass="41665">MKFIVSSAALLKQLNSLKGLVPSNPVIPILENFLFEISDGLLRVTASDLQNAMTLETAVETDEKANVAVPARMLLDTLRNLPEQPITFTIDTESHGIEILSDNGRYTLAGEDAGDFPRPAEPKNTTNLMFSSDVISSAIAYALFAVSSDEMKPAMNGIFVNLADGKTNFVATDSHRLVRYSYEGTEGNSNSSIIIPGKAFEQLKNALPSSPQEIQLEFNDTNVFFSFANIKMVSRLIDERFPDYENVIPTNNDKNLNIDRSQLLSSLKRISIYANKTSQQIRFKLENNNLLISAEDVDFSNEAKENLPCDYDGETLEIGFNGKFLMEMLSNLNCDTVHFEFSEPNRAALMYPSEATGDENILMLVMPVMLNNYY</sequence>
<feature type="domain" description="DNA polymerase III beta sliding clamp central" evidence="12">
    <location>
        <begin position="132"/>
        <end position="243"/>
    </location>
</feature>
<reference evidence="15" key="1">
    <citation type="submission" date="2012-06" db="EMBL/GenBank/DDBJ databases">
        <title>The complete genome of Flexibacter litoralis DSM 6794.</title>
        <authorList>
            <person name="Lucas S."/>
            <person name="Copeland A."/>
            <person name="Lapidus A."/>
            <person name="Glavina del Rio T."/>
            <person name="Dalin E."/>
            <person name="Tice H."/>
            <person name="Bruce D."/>
            <person name="Goodwin L."/>
            <person name="Pitluck S."/>
            <person name="Peters L."/>
            <person name="Ovchinnikova G."/>
            <person name="Lu M."/>
            <person name="Kyrpides N."/>
            <person name="Mavromatis K."/>
            <person name="Ivanova N."/>
            <person name="Brettin T."/>
            <person name="Detter J.C."/>
            <person name="Han C."/>
            <person name="Larimer F."/>
            <person name="Land M."/>
            <person name="Hauser L."/>
            <person name="Markowitz V."/>
            <person name="Cheng J.-F."/>
            <person name="Hugenholtz P."/>
            <person name="Woyke T."/>
            <person name="Wu D."/>
            <person name="Spring S."/>
            <person name="Lang E."/>
            <person name="Kopitz M."/>
            <person name="Brambilla E."/>
            <person name="Klenk H.-P."/>
            <person name="Eisen J.A."/>
        </authorList>
    </citation>
    <scope>NUCLEOTIDE SEQUENCE [LARGE SCALE GENOMIC DNA]</scope>
    <source>
        <strain evidence="15">ATCC 23117 / DSM 6794 / NBRC 15988 / NCIMB 1366 / Sio-4</strain>
    </source>
</reference>
<dbReference type="NCBIfam" id="TIGR00663">
    <property type="entry name" value="dnan"/>
    <property type="match status" value="1"/>
</dbReference>
<dbReference type="Proteomes" id="UP000006054">
    <property type="component" value="Chromosome"/>
</dbReference>
<dbReference type="InterPro" id="IPR046938">
    <property type="entry name" value="DNA_clamp_sf"/>
</dbReference>
<dbReference type="InterPro" id="IPR022637">
    <property type="entry name" value="DNA_polIII_beta_cen"/>
</dbReference>
<dbReference type="eggNOG" id="COG0592">
    <property type="taxonomic scope" value="Bacteria"/>
</dbReference>
<dbReference type="Pfam" id="PF00712">
    <property type="entry name" value="DNA_pol3_beta"/>
    <property type="match status" value="1"/>
</dbReference>
<keyword evidence="5 10" id="KW-0808">Transferase</keyword>
<comment type="similarity">
    <text evidence="2 10">Belongs to the beta sliding clamp family.</text>
</comment>
<comment type="subcellular location">
    <subcellularLocation>
        <location evidence="1 10">Cytoplasm</location>
    </subcellularLocation>
</comment>
<feature type="domain" description="DNA polymerase III beta sliding clamp N-terminal" evidence="11">
    <location>
        <begin position="1"/>
        <end position="117"/>
    </location>
</feature>
<evidence type="ECO:0000256" key="4">
    <source>
        <dbReference type="ARBA" id="ARBA00022490"/>
    </source>
</evidence>
<evidence type="ECO:0000256" key="8">
    <source>
        <dbReference type="ARBA" id="ARBA00022932"/>
    </source>
</evidence>
<dbReference type="SMART" id="SM00480">
    <property type="entry name" value="POL3Bc"/>
    <property type="match status" value="1"/>
</dbReference>
<dbReference type="InterPro" id="IPR022635">
    <property type="entry name" value="DNA_polIII_beta_C"/>
</dbReference>
<evidence type="ECO:0000256" key="6">
    <source>
        <dbReference type="ARBA" id="ARBA00022695"/>
    </source>
</evidence>
<dbReference type="Gene3D" id="3.10.150.10">
    <property type="entry name" value="DNA Polymerase III, subunit A, domain 2"/>
    <property type="match status" value="1"/>
</dbReference>
<organism evidence="14 15">
    <name type="scientific">Bernardetia litoralis (strain ATCC 23117 / DSM 6794 / NBRC 15988 / NCIMB 1366 / Fx l1 / Sio-4)</name>
    <name type="common">Flexibacter litoralis</name>
    <dbReference type="NCBI Taxonomy" id="880071"/>
    <lineage>
        <taxon>Bacteria</taxon>
        <taxon>Pseudomonadati</taxon>
        <taxon>Bacteroidota</taxon>
        <taxon>Cytophagia</taxon>
        <taxon>Cytophagales</taxon>
        <taxon>Bernardetiaceae</taxon>
        <taxon>Bernardetia</taxon>
    </lineage>
</organism>
<dbReference type="GO" id="GO:0006271">
    <property type="term" value="P:DNA strand elongation involved in DNA replication"/>
    <property type="evidence" value="ECO:0007669"/>
    <property type="project" value="TreeGrafter"/>
</dbReference>
<dbReference type="PIRSF" id="PIRSF000804">
    <property type="entry name" value="DNA_pol_III_b"/>
    <property type="match status" value="1"/>
</dbReference>
<protein>
    <recommendedName>
        <fullName evidence="3 10">Beta sliding clamp</fullName>
    </recommendedName>
</protein>
<comment type="subunit">
    <text evidence="10">Forms a ring-shaped head-to-tail homodimer around DNA.</text>
</comment>
<dbReference type="CDD" id="cd00140">
    <property type="entry name" value="beta_clamp"/>
    <property type="match status" value="1"/>
</dbReference>
<evidence type="ECO:0000313" key="15">
    <source>
        <dbReference type="Proteomes" id="UP000006054"/>
    </source>
</evidence>
<evidence type="ECO:0000256" key="5">
    <source>
        <dbReference type="ARBA" id="ARBA00022679"/>
    </source>
</evidence>
<dbReference type="Pfam" id="PF02767">
    <property type="entry name" value="DNA_pol3_beta_2"/>
    <property type="match status" value="1"/>
</dbReference>